<dbReference type="Gene3D" id="1.10.1580.10">
    <property type="match status" value="1"/>
</dbReference>
<gene>
    <name evidence="7" type="ORF">DEO72_LG10g2140</name>
</gene>
<keyword evidence="2" id="KW-0547">Nucleotide-binding</keyword>
<dbReference type="Proteomes" id="UP000501690">
    <property type="component" value="Linkage Group LG10"/>
</dbReference>
<dbReference type="InterPro" id="IPR050755">
    <property type="entry name" value="TRAFAC_YlqF/YawG_RiboMat"/>
</dbReference>
<dbReference type="InterPro" id="IPR027417">
    <property type="entry name" value="P-loop_NTPase"/>
</dbReference>
<sequence>MSPPKSKSVSLKKKYKVIRKVKEHNRKKAKEAKKLRLSGKNKVEKDPGIPNDWPFKEQELKALEARRAKAIEELEQKKVERKERARKRKLGLLEEEDDSKLLEDSKKNSNDFGTALKTRDSSDRAFYKDLVKVIEASDVLLEVLDARDPLGTRCPEIENMVMKSGPDKRLVLLLSKIDLVPKEALEKWLKYLREELPTVAFKCSTQQQRLNLAWRKSTKKAKSSDILQLSDCLGADTLLKLLKNYSRSHEARKRKLGLLEEEDDSKLLEDSKKNSNDFGTALKTRDSSDRAFYKDLVKVIEASDVLLEVLDARDPLGTRCPEIENMVMKSGPDKLKEILKLCLPEQLVTLYKIGSFNVGDVDDFLRKVAREKGKLKKDGIHDVATTARIVLRDWNEGKIQYYTMPPNRDQGEPSEAKIVSEFAKEFNVDEVYNNESSYIGSLKSVDDFNVVEVPSSHPLNLTEMMLEDDTETKSGNQGEGPRNVGEVDEAMEDDGGKKKDNSAASRQNEKLYTADGMLNTKLRRAEKNKRRKNKKASMDADYDFKTDYFQKGASMDSEDSESEDDDDEPN</sequence>
<evidence type="ECO:0000313" key="8">
    <source>
        <dbReference type="Proteomes" id="UP000501690"/>
    </source>
</evidence>
<comment type="subcellular location">
    <subcellularLocation>
        <location evidence="1">Nucleus</location>
    </subcellularLocation>
</comment>
<feature type="compositionally biased region" description="Basic residues" evidence="5">
    <location>
        <begin position="521"/>
        <end position="535"/>
    </location>
</feature>
<dbReference type="SUPFAM" id="SSF52540">
    <property type="entry name" value="P-loop containing nucleoside triphosphate hydrolases"/>
    <property type="match status" value="1"/>
</dbReference>
<dbReference type="PANTHER" id="PTHR11089:SF30">
    <property type="entry name" value="GUANINE NUCLEOTIDE-BINDING PROTEIN-LIKE 3 HOMOLOG"/>
    <property type="match status" value="1"/>
</dbReference>
<name>A0A4D6NG25_VIGUN</name>
<proteinExistence type="predicted"/>
<feature type="compositionally biased region" description="Acidic residues" evidence="5">
    <location>
        <begin position="556"/>
        <end position="570"/>
    </location>
</feature>
<accession>A0A4D6NG25</accession>
<evidence type="ECO:0000256" key="2">
    <source>
        <dbReference type="ARBA" id="ARBA00022741"/>
    </source>
</evidence>
<evidence type="ECO:0000259" key="6">
    <source>
        <dbReference type="Pfam" id="PF08701"/>
    </source>
</evidence>
<organism evidence="7 8">
    <name type="scientific">Vigna unguiculata</name>
    <name type="common">Cowpea</name>
    <dbReference type="NCBI Taxonomy" id="3917"/>
    <lineage>
        <taxon>Eukaryota</taxon>
        <taxon>Viridiplantae</taxon>
        <taxon>Streptophyta</taxon>
        <taxon>Embryophyta</taxon>
        <taxon>Tracheophyta</taxon>
        <taxon>Spermatophyta</taxon>
        <taxon>Magnoliopsida</taxon>
        <taxon>eudicotyledons</taxon>
        <taxon>Gunneridae</taxon>
        <taxon>Pentapetalae</taxon>
        <taxon>rosids</taxon>
        <taxon>fabids</taxon>
        <taxon>Fabales</taxon>
        <taxon>Fabaceae</taxon>
        <taxon>Papilionoideae</taxon>
        <taxon>50 kb inversion clade</taxon>
        <taxon>NPAAA clade</taxon>
        <taxon>indigoferoid/millettioid clade</taxon>
        <taxon>Phaseoleae</taxon>
        <taxon>Vigna</taxon>
    </lineage>
</organism>
<dbReference type="Pfam" id="PF08701">
    <property type="entry name" value="GN3L_Grn1"/>
    <property type="match status" value="1"/>
</dbReference>
<protein>
    <submittedName>
        <fullName evidence="7">Nuclear GTP-binding protein</fullName>
    </submittedName>
</protein>
<dbReference type="InterPro" id="IPR023179">
    <property type="entry name" value="GTP-bd_ortho_bundle_sf"/>
</dbReference>
<dbReference type="GO" id="GO:0005730">
    <property type="term" value="C:nucleolus"/>
    <property type="evidence" value="ECO:0007669"/>
    <property type="project" value="TreeGrafter"/>
</dbReference>
<keyword evidence="3" id="KW-0342">GTP-binding</keyword>
<feature type="domain" description="Guanine nucleotide-binding protein-like 3 N-terminal" evidence="6">
    <location>
        <begin position="11"/>
        <end position="87"/>
    </location>
</feature>
<dbReference type="Gene3D" id="3.40.50.300">
    <property type="entry name" value="P-loop containing nucleotide triphosphate hydrolases"/>
    <property type="match status" value="1"/>
</dbReference>
<keyword evidence="8" id="KW-1185">Reference proteome</keyword>
<dbReference type="EMBL" id="CP039354">
    <property type="protein sequence ID" value="QCE10907.1"/>
    <property type="molecule type" value="Genomic_DNA"/>
</dbReference>
<evidence type="ECO:0000256" key="1">
    <source>
        <dbReference type="ARBA" id="ARBA00004123"/>
    </source>
</evidence>
<keyword evidence="4" id="KW-0539">Nucleus</keyword>
<feature type="compositionally biased region" description="Basic residues" evidence="5">
    <location>
        <begin position="22"/>
        <end position="39"/>
    </location>
</feature>
<dbReference type="AlphaFoldDB" id="A0A4D6NG25"/>
<evidence type="ECO:0000256" key="3">
    <source>
        <dbReference type="ARBA" id="ARBA00023134"/>
    </source>
</evidence>
<dbReference type="InterPro" id="IPR014813">
    <property type="entry name" value="Gnl3_N_dom"/>
</dbReference>
<feature type="region of interest" description="Disordered" evidence="5">
    <location>
        <begin position="22"/>
        <end position="54"/>
    </location>
</feature>
<evidence type="ECO:0000313" key="7">
    <source>
        <dbReference type="EMBL" id="QCE10907.1"/>
    </source>
</evidence>
<evidence type="ECO:0000256" key="4">
    <source>
        <dbReference type="ARBA" id="ARBA00023242"/>
    </source>
</evidence>
<feature type="region of interest" description="Disordered" evidence="5">
    <location>
        <begin position="468"/>
        <end position="570"/>
    </location>
</feature>
<reference evidence="7 8" key="1">
    <citation type="submission" date="2019-04" db="EMBL/GenBank/DDBJ databases">
        <title>An improved genome assembly and genetic linkage map for asparagus bean, Vigna unguiculata ssp. sesquipedialis.</title>
        <authorList>
            <person name="Xia Q."/>
            <person name="Zhang R."/>
            <person name="Dong Y."/>
        </authorList>
    </citation>
    <scope>NUCLEOTIDE SEQUENCE [LARGE SCALE GENOMIC DNA]</scope>
    <source>
        <tissue evidence="7">Leaf</tissue>
    </source>
</reference>
<evidence type="ECO:0000256" key="5">
    <source>
        <dbReference type="SAM" id="MobiDB-lite"/>
    </source>
</evidence>
<dbReference type="PANTHER" id="PTHR11089">
    <property type="entry name" value="GTP-BINDING PROTEIN-RELATED"/>
    <property type="match status" value="1"/>
</dbReference>
<feature type="compositionally biased region" description="Basic and acidic residues" evidence="5">
    <location>
        <begin position="536"/>
        <end position="548"/>
    </location>
</feature>
<dbReference type="GO" id="GO:0005525">
    <property type="term" value="F:GTP binding"/>
    <property type="evidence" value="ECO:0007669"/>
    <property type="project" value="UniProtKB-KW"/>
</dbReference>